<reference evidence="5" key="1">
    <citation type="submission" date="2016-06" db="UniProtKB">
        <authorList>
            <consortium name="WormBaseParasite"/>
        </authorList>
    </citation>
    <scope>IDENTIFICATION</scope>
</reference>
<evidence type="ECO:0000259" key="2">
    <source>
        <dbReference type="Pfam" id="PF25057"/>
    </source>
</evidence>
<proteinExistence type="predicted"/>
<dbReference type="OrthoDB" id="5876795at2759"/>
<dbReference type="EMBL" id="UYRT01010774">
    <property type="protein sequence ID" value="VDK49736.1"/>
    <property type="molecule type" value="Genomic_DNA"/>
</dbReference>
<name>A0A183D928_9BILA</name>
<sequence length="373" mass="40234">MYVKPKTVIVLYLSHTGEPLVECGNQHIRFVAQTAKPFRGKVFVKGEYSNSECVRTYGDGEEADSSRQGSTPNFAQKEKSSVDAGSQNFSDSLNAAAEESENVSTTSSPLAAAQFTSTTRDRGFGSTKSPPINKIQKTPDALTFEGETSEFENAVALTNEQRHTATYDIRVTEKTGRKTGEVLAGLSSNKEKSALASNSASSSIYSNDSVANHGSQSQVLKSETSFDAINAKAGRNLSTLVLGKTESAKVENTKLIGAFENSNFETRELNDVRARTNLSILKQNMQNEQGGTMHHQSIASSGKSSTPKSLDSSALHKFGSSMFMPTTGNPQCPPCPVCQDSPNIRRQRETSETTADLNVKLGSCNAKHEHRVS</sequence>
<feature type="region of interest" description="Disordered" evidence="1">
    <location>
        <begin position="286"/>
        <end position="313"/>
    </location>
</feature>
<evidence type="ECO:0000313" key="5">
    <source>
        <dbReference type="WBParaSite" id="GPUH_0000522601-mRNA-1"/>
    </source>
</evidence>
<dbReference type="InterPro" id="IPR056953">
    <property type="entry name" value="CUT_N"/>
</dbReference>
<feature type="compositionally biased region" description="Polar residues" evidence="1">
    <location>
        <begin position="83"/>
        <end position="93"/>
    </location>
</feature>
<reference evidence="3 4" key="2">
    <citation type="submission" date="2018-11" db="EMBL/GenBank/DDBJ databases">
        <authorList>
            <consortium name="Pathogen Informatics"/>
        </authorList>
    </citation>
    <scope>NUCLEOTIDE SEQUENCE [LARGE SCALE GENOMIC DNA]</scope>
</reference>
<dbReference type="Pfam" id="PF25057">
    <property type="entry name" value="CUT_N"/>
    <property type="match status" value="1"/>
</dbReference>
<dbReference type="Proteomes" id="UP000271098">
    <property type="component" value="Unassembled WGS sequence"/>
</dbReference>
<protein>
    <recommendedName>
        <fullName evidence="2">Cuticlin N-terminal domain-containing protein</fullName>
    </recommendedName>
</protein>
<evidence type="ECO:0000313" key="4">
    <source>
        <dbReference type="Proteomes" id="UP000271098"/>
    </source>
</evidence>
<evidence type="ECO:0000313" key="3">
    <source>
        <dbReference type="EMBL" id="VDK49736.1"/>
    </source>
</evidence>
<feature type="region of interest" description="Disordered" evidence="1">
    <location>
        <begin position="58"/>
        <end position="139"/>
    </location>
</feature>
<accession>A0A183D928</accession>
<feature type="compositionally biased region" description="Polar residues" evidence="1">
    <location>
        <begin position="102"/>
        <end position="118"/>
    </location>
</feature>
<feature type="region of interest" description="Disordered" evidence="1">
    <location>
        <begin position="344"/>
        <end position="373"/>
    </location>
</feature>
<gene>
    <name evidence="3" type="ORF">GPUH_LOCUS5219</name>
</gene>
<dbReference type="WBParaSite" id="GPUH_0000522601-mRNA-1">
    <property type="protein sequence ID" value="GPUH_0000522601-mRNA-1"/>
    <property type="gene ID" value="GPUH_0000522601"/>
</dbReference>
<evidence type="ECO:0000256" key="1">
    <source>
        <dbReference type="SAM" id="MobiDB-lite"/>
    </source>
</evidence>
<keyword evidence="4" id="KW-1185">Reference proteome</keyword>
<feature type="compositionally biased region" description="Polar residues" evidence="1">
    <location>
        <begin position="286"/>
        <end position="312"/>
    </location>
</feature>
<dbReference type="AlphaFoldDB" id="A0A183D928"/>
<organism evidence="5">
    <name type="scientific">Gongylonema pulchrum</name>
    <dbReference type="NCBI Taxonomy" id="637853"/>
    <lineage>
        <taxon>Eukaryota</taxon>
        <taxon>Metazoa</taxon>
        <taxon>Ecdysozoa</taxon>
        <taxon>Nematoda</taxon>
        <taxon>Chromadorea</taxon>
        <taxon>Rhabditida</taxon>
        <taxon>Spirurina</taxon>
        <taxon>Spiruromorpha</taxon>
        <taxon>Spiruroidea</taxon>
        <taxon>Gongylonematidae</taxon>
        <taxon>Gongylonema</taxon>
    </lineage>
</organism>
<feature type="domain" description="Cuticlin N-terminal" evidence="2">
    <location>
        <begin position="17"/>
        <end position="67"/>
    </location>
</feature>